<dbReference type="PANTHER" id="PTHR43162:SF1">
    <property type="entry name" value="PRESTALK A DIFFERENTIATION PROTEIN A"/>
    <property type="match status" value="1"/>
</dbReference>
<dbReference type="Proteomes" id="UP000199050">
    <property type="component" value="Unassembled WGS sequence"/>
</dbReference>
<dbReference type="Pfam" id="PF05368">
    <property type="entry name" value="NmrA"/>
    <property type="match status" value="1"/>
</dbReference>
<dbReference type="InterPro" id="IPR008030">
    <property type="entry name" value="NmrA-like"/>
</dbReference>
<keyword evidence="3" id="KW-1185">Reference proteome</keyword>
<dbReference type="Gene3D" id="3.40.50.720">
    <property type="entry name" value="NAD(P)-binding Rossmann-like Domain"/>
    <property type="match status" value="1"/>
</dbReference>
<dbReference type="PANTHER" id="PTHR43162">
    <property type="match status" value="1"/>
</dbReference>
<dbReference type="InterPro" id="IPR036291">
    <property type="entry name" value="NAD(P)-bd_dom_sf"/>
</dbReference>
<dbReference type="EMBL" id="FNDX01000020">
    <property type="protein sequence ID" value="SDJ62805.1"/>
    <property type="molecule type" value="Genomic_DNA"/>
</dbReference>
<gene>
    <name evidence="2" type="ORF">SAMN05216192_12092</name>
</gene>
<evidence type="ECO:0000259" key="1">
    <source>
        <dbReference type="Pfam" id="PF05368"/>
    </source>
</evidence>
<dbReference type="SUPFAM" id="SSF51735">
    <property type="entry name" value="NAD(P)-binding Rossmann-fold domains"/>
    <property type="match status" value="1"/>
</dbReference>
<dbReference type="InterPro" id="IPR051604">
    <property type="entry name" value="Ergot_Alk_Oxidoreductase"/>
</dbReference>
<dbReference type="STRING" id="1174501.SAMN05216192_12092"/>
<sequence length="286" mass="31720">MKILVTGASGNVGSYVVDELLNRGEQAVAAGTNVQRLEQRFHGRSACVKLDFTDASTFATALGGVDRVFLMRPPHLGKPEDLYPFIDALKAHGIRLVAFLSLMGIEKNTIPPHYKIEKYIEAAGIPYAHIRPGFFMQNISGIHAAEIRGLNQIYIPAGNSKTSFIDAADLGLAAAVLLGDPVKYANTAHTLTGPESLDYYQVAQILSEATERQITYAKPGFLKYRRYYIKERGLDKAYVNVTVALYFMTRMGTAQRVSGEFQQLTGRAPRTFREFVEENLECFETV</sequence>
<proteinExistence type="predicted"/>
<dbReference type="OrthoDB" id="339107at2"/>
<evidence type="ECO:0000313" key="2">
    <source>
        <dbReference type="EMBL" id="SDJ62805.1"/>
    </source>
</evidence>
<dbReference type="AlphaFoldDB" id="A0A1G8VBU1"/>
<dbReference type="RefSeq" id="WP_090715967.1">
    <property type="nucleotide sequence ID" value="NZ_CBCSKY010000020.1"/>
</dbReference>
<name>A0A1G8VBU1_9BACL</name>
<feature type="domain" description="NmrA-like" evidence="1">
    <location>
        <begin position="2"/>
        <end position="217"/>
    </location>
</feature>
<evidence type="ECO:0000313" key="3">
    <source>
        <dbReference type="Proteomes" id="UP000199050"/>
    </source>
</evidence>
<accession>A0A1G8VBU1</accession>
<organism evidence="2 3">
    <name type="scientific">Paenibacillus typhae</name>
    <dbReference type="NCBI Taxonomy" id="1174501"/>
    <lineage>
        <taxon>Bacteria</taxon>
        <taxon>Bacillati</taxon>
        <taxon>Bacillota</taxon>
        <taxon>Bacilli</taxon>
        <taxon>Bacillales</taxon>
        <taxon>Paenibacillaceae</taxon>
        <taxon>Paenibacillus</taxon>
    </lineage>
</organism>
<reference evidence="3" key="1">
    <citation type="submission" date="2016-10" db="EMBL/GenBank/DDBJ databases">
        <authorList>
            <person name="Varghese N."/>
            <person name="Submissions S."/>
        </authorList>
    </citation>
    <scope>NUCLEOTIDE SEQUENCE [LARGE SCALE GENOMIC DNA]</scope>
    <source>
        <strain evidence="3">CGMCC 1.11012</strain>
    </source>
</reference>
<protein>
    <submittedName>
        <fullName evidence="2">Uncharacterized conserved protein YbjT, contains NAD(P)-binding and DUF2867 domains</fullName>
    </submittedName>
</protein>
<dbReference type="Gene3D" id="3.90.25.10">
    <property type="entry name" value="UDP-galactose 4-epimerase, domain 1"/>
    <property type="match status" value="1"/>
</dbReference>